<dbReference type="Gene3D" id="6.20.210.20">
    <property type="entry name" value="THAP domain"/>
    <property type="match status" value="1"/>
</dbReference>
<keyword evidence="11" id="KW-0131">Cell cycle</keyword>
<evidence type="ECO:0000256" key="5">
    <source>
        <dbReference type="ARBA" id="ARBA00022833"/>
    </source>
</evidence>
<comment type="caution">
    <text evidence="14">The sequence shown here is derived from an EMBL/GenBank/DDBJ whole genome shotgun (WGS) entry which is preliminary data.</text>
</comment>
<keyword evidence="6" id="KW-0805">Transcription regulation</keyword>
<evidence type="ECO:0000256" key="4">
    <source>
        <dbReference type="ARBA" id="ARBA00022771"/>
    </source>
</evidence>
<dbReference type="GO" id="GO:0008270">
    <property type="term" value="F:zinc ion binding"/>
    <property type="evidence" value="ECO:0007669"/>
    <property type="project" value="UniProtKB-KW"/>
</dbReference>
<evidence type="ECO:0000256" key="8">
    <source>
        <dbReference type="ARBA" id="ARBA00023125"/>
    </source>
</evidence>
<keyword evidence="15" id="KW-1185">Reference proteome</keyword>
<sequence>MSLQCCVPGCDNALGSSEAEKGSITFHSFPKNELPRLAWIKATCRLKITRVPHSSVVCSDHFKEDDFVVDTHKLMLKRGAIPSIFTPAQIQLMEERKEFLVPNITQQEKKKYSLPNSTQQKEKECSVPIITQQQVKDTGEGLDTSQCHQAQTDPMCKNTNRKVTDISLLCRICAKRSDRLIPIFEGEGLIVDLAVKMQQYLAMKIKCMWKLATFRGGPIAHIGLFDAI</sequence>
<accession>A0A482X2E5</accession>
<evidence type="ECO:0000256" key="12">
    <source>
        <dbReference type="PROSITE-ProRule" id="PRU00309"/>
    </source>
</evidence>
<dbReference type="InterPro" id="IPR026516">
    <property type="entry name" value="THAP1/10"/>
</dbReference>
<dbReference type="Proteomes" id="UP000291343">
    <property type="component" value="Unassembled WGS sequence"/>
</dbReference>
<dbReference type="Pfam" id="PF05485">
    <property type="entry name" value="THAP"/>
    <property type="match status" value="1"/>
</dbReference>
<evidence type="ECO:0000256" key="9">
    <source>
        <dbReference type="ARBA" id="ARBA00023163"/>
    </source>
</evidence>
<keyword evidence="9" id="KW-0804">Transcription</keyword>
<keyword evidence="8 12" id="KW-0238">DNA-binding</keyword>
<dbReference type="PANTHER" id="PTHR46600:SF1">
    <property type="entry name" value="THAP DOMAIN-CONTAINING PROTEIN 1"/>
    <property type="match status" value="1"/>
</dbReference>
<dbReference type="GO" id="GO:0043565">
    <property type="term" value="F:sequence-specific DNA binding"/>
    <property type="evidence" value="ECO:0007669"/>
    <property type="project" value="InterPro"/>
</dbReference>
<dbReference type="EMBL" id="QKKF02019505">
    <property type="protein sequence ID" value="RZF39913.1"/>
    <property type="molecule type" value="Genomic_DNA"/>
</dbReference>
<dbReference type="SMART" id="SM00692">
    <property type="entry name" value="DM3"/>
    <property type="match status" value="1"/>
</dbReference>
<dbReference type="InterPro" id="IPR038441">
    <property type="entry name" value="THAP_Znf_sf"/>
</dbReference>
<evidence type="ECO:0000256" key="1">
    <source>
        <dbReference type="ARBA" id="ARBA00004642"/>
    </source>
</evidence>
<dbReference type="SMART" id="SM00980">
    <property type="entry name" value="THAP"/>
    <property type="match status" value="1"/>
</dbReference>
<dbReference type="InParanoid" id="A0A482X2E5"/>
<evidence type="ECO:0000256" key="11">
    <source>
        <dbReference type="ARBA" id="ARBA00023306"/>
    </source>
</evidence>
<dbReference type="PANTHER" id="PTHR46600">
    <property type="entry name" value="THAP DOMAIN-CONTAINING"/>
    <property type="match status" value="1"/>
</dbReference>
<evidence type="ECO:0000313" key="15">
    <source>
        <dbReference type="Proteomes" id="UP000291343"/>
    </source>
</evidence>
<evidence type="ECO:0000313" key="14">
    <source>
        <dbReference type="EMBL" id="RZF39913.1"/>
    </source>
</evidence>
<evidence type="ECO:0000256" key="2">
    <source>
        <dbReference type="ARBA" id="ARBA00006177"/>
    </source>
</evidence>
<dbReference type="GO" id="GO:0005654">
    <property type="term" value="C:nucleoplasm"/>
    <property type="evidence" value="ECO:0007669"/>
    <property type="project" value="UniProtKB-SubCell"/>
</dbReference>
<keyword evidence="7" id="KW-0175">Coiled coil</keyword>
<keyword evidence="10" id="KW-0539">Nucleus</keyword>
<name>A0A482X2E5_LAOST</name>
<reference evidence="14 15" key="1">
    <citation type="journal article" date="2017" name="Gigascience">
        <title>Genome sequence of the small brown planthopper, Laodelphax striatellus.</title>
        <authorList>
            <person name="Zhu J."/>
            <person name="Jiang F."/>
            <person name="Wang X."/>
            <person name="Yang P."/>
            <person name="Bao Y."/>
            <person name="Zhao W."/>
            <person name="Wang W."/>
            <person name="Lu H."/>
            <person name="Wang Q."/>
            <person name="Cui N."/>
            <person name="Li J."/>
            <person name="Chen X."/>
            <person name="Luo L."/>
            <person name="Yu J."/>
            <person name="Kang L."/>
            <person name="Cui F."/>
        </authorList>
    </citation>
    <scope>NUCLEOTIDE SEQUENCE [LARGE SCALE GENOMIC DNA]</scope>
    <source>
        <strain evidence="14">Lst14</strain>
    </source>
</reference>
<dbReference type="OrthoDB" id="6608264at2759"/>
<dbReference type="InterPro" id="IPR006612">
    <property type="entry name" value="THAP_Znf"/>
</dbReference>
<comment type="subcellular location">
    <subcellularLocation>
        <location evidence="1">Nucleus</location>
        <location evidence="1">Nucleoplasm</location>
    </subcellularLocation>
</comment>
<comment type="similarity">
    <text evidence="2">Belongs to the THAP1 family.</text>
</comment>
<evidence type="ECO:0000256" key="6">
    <source>
        <dbReference type="ARBA" id="ARBA00023015"/>
    </source>
</evidence>
<evidence type="ECO:0000256" key="7">
    <source>
        <dbReference type="ARBA" id="ARBA00023054"/>
    </source>
</evidence>
<gene>
    <name evidence="14" type="ORF">LSTR_LSTR016599</name>
</gene>
<proteinExistence type="inferred from homology"/>
<keyword evidence="4 12" id="KW-0863">Zinc-finger</keyword>
<dbReference type="SUPFAM" id="SSF57716">
    <property type="entry name" value="Glucocorticoid receptor-like (DNA-binding domain)"/>
    <property type="match status" value="1"/>
</dbReference>
<evidence type="ECO:0000256" key="3">
    <source>
        <dbReference type="ARBA" id="ARBA00022723"/>
    </source>
</evidence>
<organism evidence="14 15">
    <name type="scientific">Laodelphax striatellus</name>
    <name type="common">Small brown planthopper</name>
    <name type="synonym">Delphax striatella</name>
    <dbReference type="NCBI Taxonomy" id="195883"/>
    <lineage>
        <taxon>Eukaryota</taxon>
        <taxon>Metazoa</taxon>
        <taxon>Ecdysozoa</taxon>
        <taxon>Arthropoda</taxon>
        <taxon>Hexapoda</taxon>
        <taxon>Insecta</taxon>
        <taxon>Pterygota</taxon>
        <taxon>Neoptera</taxon>
        <taxon>Paraneoptera</taxon>
        <taxon>Hemiptera</taxon>
        <taxon>Auchenorrhyncha</taxon>
        <taxon>Fulgoroidea</taxon>
        <taxon>Delphacidae</taxon>
        <taxon>Criomorphinae</taxon>
        <taxon>Laodelphax</taxon>
    </lineage>
</organism>
<keyword evidence="3" id="KW-0479">Metal-binding</keyword>
<evidence type="ECO:0000259" key="13">
    <source>
        <dbReference type="PROSITE" id="PS50950"/>
    </source>
</evidence>
<dbReference type="PROSITE" id="PS50950">
    <property type="entry name" value="ZF_THAP"/>
    <property type="match status" value="1"/>
</dbReference>
<evidence type="ECO:0000256" key="10">
    <source>
        <dbReference type="ARBA" id="ARBA00023242"/>
    </source>
</evidence>
<feature type="domain" description="THAP-type" evidence="13">
    <location>
        <begin position="1"/>
        <end position="85"/>
    </location>
</feature>
<protein>
    <recommendedName>
        <fullName evidence="13">THAP-type domain-containing protein</fullName>
    </recommendedName>
</protein>
<dbReference type="AlphaFoldDB" id="A0A482X2E5"/>
<keyword evidence="5" id="KW-0862">Zinc</keyword>